<feature type="transmembrane region" description="Helical" evidence="6">
    <location>
        <begin position="35"/>
        <end position="55"/>
    </location>
</feature>
<dbReference type="Pfam" id="PF03899">
    <property type="entry name" value="ATP-synt_I"/>
    <property type="match status" value="1"/>
</dbReference>
<keyword evidence="10" id="KW-1185">Reference proteome</keyword>
<dbReference type="EMBL" id="PZFK01000012">
    <property type="protein sequence ID" value="PTI29625.1"/>
    <property type="molecule type" value="Genomic_DNA"/>
</dbReference>
<keyword evidence="2" id="KW-1003">Cell membrane</keyword>
<dbReference type="STRING" id="1167632.GCA_000286335_00250"/>
<keyword evidence="3 6" id="KW-0812">Transmembrane</keyword>
<evidence type="ECO:0000313" key="8">
    <source>
        <dbReference type="EMBL" id="QRO84200.1"/>
    </source>
</evidence>
<evidence type="ECO:0000256" key="6">
    <source>
        <dbReference type="SAM" id="Phobius"/>
    </source>
</evidence>
<evidence type="ECO:0000313" key="10">
    <source>
        <dbReference type="Proteomes" id="UP000627155"/>
    </source>
</evidence>
<dbReference type="OrthoDB" id="2418190at2"/>
<name>A0A2T4PT94_9STAP</name>
<feature type="transmembrane region" description="Helical" evidence="6">
    <location>
        <begin position="12"/>
        <end position="29"/>
    </location>
</feature>
<dbReference type="RefSeq" id="WP_016910975.1">
    <property type="nucleotide sequence ID" value="NZ_BMDF01000004.1"/>
</dbReference>
<dbReference type="AlphaFoldDB" id="A0A2T4PT94"/>
<dbReference type="Proteomes" id="UP000241209">
    <property type="component" value="Unassembled WGS sequence"/>
</dbReference>
<evidence type="ECO:0000313" key="9">
    <source>
        <dbReference type="Proteomes" id="UP000241209"/>
    </source>
</evidence>
<accession>A0A2T4PT94</accession>
<keyword evidence="5 6" id="KW-0472">Membrane</keyword>
<evidence type="ECO:0000256" key="3">
    <source>
        <dbReference type="ARBA" id="ARBA00022692"/>
    </source>
</evidence>
<evidence type="ECO:0000256" key="2">
    <source>
        <dbReference type="ARBA" id="ARBA00022475"/>
    </source>
</evidence>
<reference evidence="8 10" key="3">
    <citation type="submission" date="2021-02" db="EMBL/GenBank/DDBJ databases">
        <title>FDA dAtabase for Regulatory Grade micrObial Sequences (FDA-ARGOS): Supporting development and validation of Infectious Disease Dx tests.</title>
        <authorList>
            <person name="Sproer C."/>
            <person name="Gronow S."/>
            <person name="Severitt S."/>
            <person name="Schroder I."/>
            <person name="Tallon L."/>
            <person name="Sadzewicz L."/>
            <person name="Zhao X."/>
            <person name="Boylan J."/>
            <person name="Ott S."/>
            <person name="Bowen H."/>
            <person name="Vavikolanu K."/>
            <person name="Mehta A."/>
            <person name="Aluvathingal J."/>
            <person name="Nadendla S."/>
            <person name="Lowell S."/>
            <person name="Myers T."/>
            <person name="Yan Y."/>
            <person name="Sichtig H."/>
        </authorList>
    </citation>
    <scope>NUCLEOTIDE SEQUENCE [LARGE SCALE GENOMIC DNA]</scope>
    <source>
        <strain evidence="8 10">FDAARGOS_1207</strain>
    </source>
</reference>
<comment type="subcellular location">
    <subcellularLocation>
        <location evidence="1">Cell membrane</location>
        <topology evidence="1">Multi-pass membrane protein</topology>
    </subcellularLocation>
</comment>
<dbReference type="GeneID" id="64117042"/>
<dbReference type="Proteomes" id="UP000627155">
    <property type="component" value="Chromosome"/>
</dbReference>
<feature type="transmembrane region" description="Helical" evidence="6">
    <location>
        <begin position="93"/>
        <end position="112"/>
    </location>
</feature>
<reference evidence="7 9" key="1">
    <citation type="journal article" date="2016" name="Front. Microbiol.">
        <title>Comprehensive Phylogenetic Analysis of Bovine Non-aureus Staphylococci Species Based on Whole-Genome Sequencing.</title>
        <authorList>
            <person name="Naushad S."/>
            <person name="Barkema H.W."/>
            <person name="Luby C."/>
            <person name="Condas L.A."/>
            <person name="Nobrega D.B."/>
            <person name="Carson D.A."/>
            <person name="De Buck J."/>
        </authorList>
    </citation>
    <scope>NUCLEOTIDE SEQUENCE [LARGE SCALE GENOMIC DNA]</scope>
    <source>
        <strain evidence="7 9">SNUC 2204</strain>
    </source>
</reference>
<keyword evidence="4 6" id="KW-1133">Transmembrane helix</keyword>
<reference evidence="7" key="2">
    <citation type="submission" date="2018-03" db="EMBL/GenBank/DDBJ databases">
        <authorList>
            <person name="Keele B.F."/>
        </authorList>
    </citation>
    <scope>NUCLEOTIDE SEQUENCE</scope>
    <source>
        <strain evidence="7">SNUC 2204</strain>
    </source>
</reference>
<evidence type="ECO:0000256" key="5">
    <source>
        <dbReference type="ARBA" id="ARBA00023136"/>
    </source>
</evidence>
<sequence length="116" mass="13542">MFDIKGFFKSYLQYFIFFIIILFVVYFFLKHEFVLGLIIGTIASAVNLFSWEVYLNRAKNAESLQLSTGNWVRYLVTIVACCFWLKYPLIVDIIGILVGLMIAYVLIMFRSLKSLD</sequence>
<proteinExistence type="predicted"/>
<dbReference type="GO" id="GO:0005886">
    <property type="term" value="C:plasma membrane"/>
    <property type="evidence" value="ECO:0007669"/>
    <property type="project" value="UniProtKB-SubCell"/>
</dbReference>
<evidence type="ECO:0000313" key="7">
    <source>
        <dbReference type="EMBL" id="PTI29625.1"/>
    </source>
</evidence>
<organism evidence="7 9">
    <name type="scientific">Mammaliicoccus vitulinus</name>
    <dbReference type="NCBI Taxonomy" id="71237"/>
    <lineage>
        <taxon>Bacteria</taxon>
        <taxon>Bacillati</taxon>
        <taxon>Bacillota</taxon>
        <taxon>Bacilli</taxon>
        <taxon>Bacillales</taxon>
        <taxon>Staphylococcaceae</taxon>
        <taxon>Mammaliicoccus</taxon>
    </lineage>
</organism>
<dbReference type="InterPro" id="IPR005598">
    <property type="entry name" value="ATP_synth_I"/>
</dbReference>
<gene>
    <name evidence="7" type="ORF">BU072_07205</name>
    <name evidence="8" type="ORF">I6J37_08185</name>
</gene>
<evidence type="ECO:0000256" key="1">
    <source>
        <dbReference type="ARBA" id="ARBA00004651"/>
    </source>
</evidence>
<dbReference type="EMBL" id="CP069486">
    <property type="protein sequence ID" value="QRO84200.1"/>
    <property type="molecule type" value="Genomic_DNA"/>
</dbReference>
<evidence type="ECO:0000256" key="4">
    <source>
        <dbReference type="ARBA" id="ARBA00022989"/>
    </source>
</evidence>
<protein>
    <submittedName>
        <fullName evidence="8">ATP synthase subunit I</fullName>
    </submittedName>
</protein>